<dbReference type="SUPFAM" id="SSF52151">
    <property type="entry name" value="FabD/lysophospholipase-like"/>
    <property type="match status" value="1"/>
</dbReference>
<dbReference type="AlphaFoldDB" id="A0A6S7HQ45"/>
<dbReference type="PANTHER" id="PTHR10728:SF40">
    <property type="entry name" value="PATATIN FAMILY PROTEIN"/>
    <property type="match status" value="1"/>
</dbReference>
<dbReference type="GO" id="GO:0005509">
    <property type="term" value="F:calcium ion binding"/>
    <property type="evidence" value="ECO:0007669"/>
    <property type="project" value="TreeGrafter"/>
</dbReference>
<dbReference type="EMBL" id="CACRXK020005534">
    <property type="protein sequence ID" value="CAB4006539.1"/>
    <property type="molecule type" value="Genomic_DNA"/>
</dbReference>
<dbReference type="PROSITE" id="PS51210">
    <property type="entry name" value="PLA2C"/>
    <property type="match status" value="1"/>
</dbReference>
<keyword evidence="2" id="KW-0443">Lipid metabolism</keyword>
<dbReference type="Gene3D" id="3.40.1090.10">
    <property type="entry name" value="Cytosolic phospholipase A2 catalytic domain"/>
    <property type="match status" value="1"/>
</dbReference>
<name>A0A6S7HQ45_PARCT</name>
<protein>
    <submittedName>
        <fullName evidence="4">Cytosolic phospholipase A2</fullName>
    </submittedName>
</protein>
<dbReference type="GO" id="GO:0046475">
    <property type="term" value="P:glycerophospholipid catabolic process"/>
    <property type="evidence" value="ECO:0007669"/>
    <property type="project" value="TreeGrafter"/>
</dbReference>
<organism evidence="4 5">
    <name type="scientific">Paramuricea clavata</name>
    <name type="common">Red gorgonian</name>
    <name type="synonym">Violescent sea-whip</name>
    <dbReference type="NCBI Taxonomy" id="317549"/>
    <lineage>
        <taxon>Eukaryota</taxon>
        <taxon>Metazoa</taxon>
        <taxon>Cnidaria</taxon>
        <taxon>Anthozoa</taxon>
        <taxon>Octocorallia</taxon>
        <taxon>Malacalcyonacea</taxon>
        <taxon>Plexauridae</taxon>
        <taxon>Paramuricea</taxon>
    </lineage>
</organism>
<keyword evidence="1" id="KW-0378">Hydrolase</keyword>
<dbReference type="GO" id="GO:0005829">
    <property type="term" value="C:cytosol"/>
    <property type="evidence" value="ECO:0007669"/>
    <property type="project" value="TreeGrafter"/>
</dbReference>
<dbReference type="OrthoDB" id="5966938at2759"/>
<evidence type="ECO:0000313" key="4">
    <source>
        <dbReference type="EMBL" id="CAB4006539.1"/>
    </source>
</evidence>
<dbReference type="Proteomes" id="UP001152795">
    <property type="component" value="Unassembled WGS sequence"/>
</dbReference>
<dbReference type="GO" id="GO:0005544">
    <property type="term" value="F:calcium-dependent phospholipid binding"/>
    <property type="evidence" value="ECO:0007669"/>
    <property type="project" value="TreeGrafter"/>
</dbReference>
<accession>A0A6S7HQ45</accession>
<dbReference type="InterPro" id="IPR016035">
    <property type="entry name" value="Acyl_Trfase/lysoPLipase"/>
</dbReference>
<sequence length="490" mass="56334">MGSGGGYRAACGLSGVMVALQESGILDCATYVTGLSGSSWYISSLYMREGWPDSITCEEMANDLKKRFDTSLFSHFHYDFKRRMDEKAKGGQPVRFTDFFGMAIGDALLRNQECRLSSQYDKIRHGEIPLPITTAIRVRLDIPAKEFSEWVEFTPYEFGTAKYGVFGKITDFGGKYYKGQLVKQYQECPLHYLQGIWGSAFSIILNTLNSSEKKTEGQRQKEIEIGMLKDAEKCKTEEHDSEDEETPEDEVDSENWVTQMLNPKNIFSSRKGKAAECFNFCRGLKFKCKKDDEHDHATGKDKTICVVDSGISFNSPFPAVLRPERKVELILSFDFSQRDGGDNELPFKELLKAEQWAKDHGHPFPQIKGNPVTEDPNIRECYVFENKDDATCPMILHFPIVNKTFREYLKPGVPRKTQSEKDFANFDIFDDPAEPYSSFKFQYKPETFERMHELMKFNTLLNMDLIKEKIGYYVGYKRNNPAYEHLDLYV</sequence>
<dbReference type="Pfam" id="PF01735">
    <property type="entry name" value="PLA2_B"/>
    <property type="match status" value="2"/>
</dbReference>
<evidence type="ECO:0000256" key="2">
    <source>
        <dbReference type="ARBA" id="ARBA00023098"/>
    </source>
</evidence>
<dbReference type="InterPro" id="IPR002642">
    <property type="entry name" value="LysoPLipase_cat_dom"/>
</dbReference>
<reference evidence="4" key="1">
    <citation type="submission" date="2020-04" db="EMBL/GenBank/DDBJ databases">
        <authorList>
            <person name="Alioto T."/>
            <person name="Alioto T."/>
            <person name="Gomez Garrido J."/>
        </authorList>
    </citation>
    <scope>NUCLEOTIDE SEQUENCE</scope>
    <source>
        <strain evidence="4">A484AB</strain>
    </source>
</reference>
<gene>
    <name evidence="4" type="ORF">PACLA_8A008995</name>
</gene>
<comment type="caution">
    <text evidence="4">The sequence shown here is derived from an EMBL/GenBank/DDBJ whole genome shotgun (WGS) entry which is preliminary data.</text>
</comment>
<dbReference type="GO" id="GO:0047498">
    <property type="term" value="F:calcium-dependent phospholipase A2 activity"/>
    <property type="evidence" value="ECO:0007669"/>
    <property type="project" value="TreeGrafter"/>
</dbReference>
<evidence type="ECO:0000313" key="5">
    <source>
        <dbReference type="Proteomes" id="UP001152795"/>
    </source>
</evidence>
<feature type="compositionally biased region" description="Acidic residues" evidence="3">
    <location>
        <begin position="239"/>
        <end position="253"/>
    </location>
</feature>
<keyword evidence="5" id="KW-1185">Reference proteome</keyword>
<dbReference type="SMART" id="SM00022">
    <property type="entry name" value="PLAc"/>
    <property type="match status" value="1"/>
</dbReference>
<dbReference type="PANTHER" id="PTHR10728">
    <property type="entry name" value="CYTOSOLIC PHOSPHOLIPASE A2"/>
    <property type="match status" value="1"/>
</dbReference>
<evidence type="ECO:0000256" key="1">
    <source>
        <dbReference type="ARBA" id="ARBA00022801"/>
    </source>
</evidence>
<evidence type="ECO:0000256" key="3">
    <source>
        <dbReference type="SAM" id="MobiDB-lite"/>
    </source>
</evidence>
<proteinExistence type="predicted"/>
<feature type="region of interest" description="Disordered" evidence="3">
    <location>
        <begin position="233"/>
        <end position="253"/>
    </location>
</feature>